<dbReference type="PANTHER" id="PTHR45138:SF24">
    <property type="entry name" value="DIGUANYLATE CYCLASE DGCC-RELATED"/>
    <property type="match status" value="1"/>
</dbReference>
<dbReference type="InterPro" id="IPR050469">
    <property type="entry name" value="Diguanylate_Cyclase"/>
</dbReference>
<dbReference type="GO" id="GO:0005886">
    <property type="term" value="C:plasma membrane"/>
    <property type="evidence" value="ECO:0007669"/>
    <property type="project" value="TreeGrafter"/>
</dbReference>
<feature type="transmembrane region" description="Helical" evidence="2">
    <location>
        <begin position="299"/>
        <end position="318"/>
    </location>
</feature>
<organism evidence="5 6">
    <name type="scientific">Sphingomonas desiccabilis</name>
    <dbReference type="NCBI Taxonomy" id="429134"/>
    <lineage>
        <taxon>Bacteria</taxon>
        <taxon>Pseudomonadati</taxon>
        <taxon>Pseudomonadota</taxon>
        <taxon>Alphaproteobacteria</taxon>
        <taxon>Sphingomonadales</taxon>
        <taxon>Sphingomonadaceae</taxon>
        <taxon>Sphingomonas</taxon>
    </lineage>
</organism>
<dbReference type="Proteomes" id="UP000292347">
    <property type="component" value="Unassembled WGS sequence"/>
</dbReference>
<evidence type="ECO:0000313" key="6">
    <source>
        <dbReference type="Proteomes" id="UP000292347"/>
    </source>
</evidence>
<evidence type="ECO:0000256" key="1">
    <source>
        <dbReference type="ARBA" id="ARBA00012528"/>
    </source>
</evidence>
<feature type="transmembrane region" description="Helical" evidence="2">
    <location>
        <begin position="325"/>
        <end position="342"/>
    </location>
</feature>
<dbReference type="NCBIfam" id="TIGR00254">
    <property type="entry name" value="GGDEF"/>
    <property type="match status" value="1"/>
</dbReference>
<dbReference type="PANTHER" id="PTHR45138">
    <property type="entry name" value="REGULATORY COMPONENTS OF SENSORY TRANSDUCTION SYSTEM"/>
    <property type="match status" value="1"/>
</dbReference>
<feature type="signal peptide" evidence="3">
    <location>
        <begin position="1"/>
        <end position="20"/>
    </location>
</feature>
<gene>
    <name evidence="5" type="ORF">EO081_00350</name>
</gene>
<feature type="transmembrane region" description="Helical" evidence="2">
    <location>
        <begin position="203"/>
        <end position="226"/>
    </location>
</feature>
<feature type="transmembrane region" description="Helical" evidence="2">
    <location>
        <begin position="362"/>
        <end position="380"/>
    </location>
</feature>
<proteinExistence type="predicted"/>
<dbReference type="GO" id="GO:0052621">
    <property type="term" value="F:diguanylate cyclase activity"/>
    <property type="evidence" value="ECO:0007669"/>
    <property type="project" value="UniProtKB-EC"/>
</dbReference>
<evidence type="ECO:0000256" key="2">
    <source>
        <dbReference type="SAM" id="Phobius"/>
    </source>
</evidence>
<dbReference type="GO" id="GO:0043709">
    <property type="term" value="P:cell adhesion involved in single-species biofilm formation"/>
    <property type="evidence" value="ECO:0007669"/>
    <property type="project" value="TreeGrafter"/>
</dbReference>
<dbReference type="OrthoDB" id="9759607at2"/>
<dbReference type="InterPro" id="IPR043128">
    <property type="entry name" value="Rev_trsase/Diguanyl_cyclase"/>
</dbReference>
<keyword evidence="2" id="KW-1133">Transmembrane helix</keyword>
<reference evidence="5 6" key="1">
    <citation type="submission" date="2019-01" db="EMBL/GenBank/DDBJ databases">
        <title>Sphingomonas mucosissima sp. nov. and Sphingomonas desiccabilis sp. nov., from biological soil crusts in the Colorado Plateau, USA.</title>
        <authorList>
            <person name="Zhu D."/>
        </authorList>
    </citation>
    <scope>NUCLEOTIDE SEQUENCE [LARGE SCALE GENOMIC DNA]</scope>
    <source>
        <strain evidence="5 6">CP1D</strain>
    </source>
</reference>
<dbReference type="InterPro" id="IPR011623">
    <property type="entry name" value="7TMR_DISM_rcpt_extracell_dom1"/>
</dbReference>
<accession>A0A4V1QQ02</accession>
<dbReference type="InterPro" id="IPR029787">
    <property type="entry name" value="Nucleotide_cyclase"/>
</dbReference>
<evidence type="ECO:0000259" key="4">
    <source>
        <dbReference type="PROSITE" id="PS50887"/>
    </source>
</evidence>
<sequence>MARIVCALVWAGLALTPAAAAPPKNGASLQVCVRPDAGGLTPRSLFAQPRSFDCATPQRSWGPGDYWLLSSPVTLRPLPGEPLRVRSGSVWIRGMSLYALYADGHVASITVDQRGLTQHLQLGALIEFALPVRSAPVTRLLWHVEGAANVRGIVLGPRLLTRAEAERQTLGLAAIYAAFAGLCIALIVYNLALWKALRHRFQLAYCAMLVCLLFYAASSSAALAWLLPDIHNNQRITINYVMLAWAGAAALAFSRSFFEARIFDGWVGRLTELSAAGMAVLGLLFLLIAPVNIHVLDALFSLSFLGLIAVIAPILWRAWRRRSNYLWLFALTWSSPVAMVIVRVSSNFGLLGWSFWIDNSTVLAMSAEALLTSLAIAYRIRLLSLERDAAVRQEISTRRLADTDPLTGLLNRRAFLAQAIGRTAEQQLLVADIDHFKRINDAIGHDGGDEVLRVVSRTLRRALPAGTVIARIGGEEFAILADSRAALNPEALLASLRTAAMPYGLKVTASIGSCIGPLATEADWQQLYHQADAALFAAKHAGRDRVHWAEPSRNAA</sequence>
<keyword evidence="2" id="KW-0472">Membrane</keyword>
<dbReference type="PROSITE" id="PS50887">
    <property type="entry name" value="GGDEF"/>
    <property type="match status" value="1"/>
</dbReference>
<comment type="caution">
    <text evidence="5">The sequence shown here is derived from an EMBL/GenBank/DDBJ whole genome shotgun (WGS) entry which is preliminary data.</text>
</comment>
<feature type="transmembrane region" description="Helical" evidence="2">
    <location>
        <begin position="238"/>
        <end position="258"/>
    </location>
</feature>
<keyword evidence="6" id="KW-1185">Reference proteome</keyword>
<keyword evidence="2" id="KW-0812">Transmembrane</keyword>
<dbReference type="Pfam" id="PF00990">
    <property type="entry name" value="GGDEF"/>
    <property type="match status" value="1"/>
</dbReference>
<name>A0A4V1QQ02_9SPHN</name>
<dbReference type="CDD" id="cd01949">
    <property type="entry name" value="GGDEF"/>
    <property type="match status" value="1"/>
</dbReference>
<dbReference type="AlphaFoldDB" id="A0A4V1QQ02"/>
<dbReference type="Gene3D" id="3.30.70.270">
    <property type="match status" value="1"/>
</dbReference>
<protein>
    <recommendedName>
        <fullName evidence="1">diguanylate cyclase</fullName>
        <ecNumber evidence="1">2.7.7.65</ecNumber>
    </recommendedName>
</protein>
<feature type="transmembrane region" description="Helical" evidence="2">
    <location>
        <begin position="270"/>
        <end position="293"/>
    </location>
</feature>
<feature type="domain" description="GGDEF" evidence="4">
    <location>
        <begin position="424"/>
        <end position="551"/>
    </location>
</feature>
<feature type="chain" id="PRO_5020773221" description="diguanylate cyclase" evidence="3">
    <location>
        <begin position="21"/>
        <end position="556"/>
    </location>
</feature>
<dbReference type="InterPro" id="IPR000160">
    <property type="entry name" value="GGDEF_dom"/>
</dbReference>
<dbReference type="SMART" id="SM00267">
    <property type="entry name" value="GGDEF"/>
    <property type="match status" value="1"/>
</dbReference>
<dbReference type="EC" id="2.7.7.65" evidence="1"/>
<feature type="transmembrane region" description="Helical" evidence="2">
    <location>
        <begin position="170"/>
        <end position="191"/>
    </location>
</feature>
<dbReference type="GO" id="GO:1902201">
    <property type="term" value="P:negative regulation of bacterial-type flagellum-dependent cell motility"/>
    <property type="evidence" value="ECO:0007669"/>
    <property type="project" value="TreeGrafter"/>
</dbReference>
<dbReference type="SUPFAM" id="SSF55073">
    <property type="entry name" value="Nucleotide cyclase"/>
    <property type="match status" value="1"/>
</dbReference>
<evidence type="ECO:0000313" key="5">
    <source>
        <dbReference type="EMBL" id="RXZ35587.1"/>
    </source>
</evidence>
<dbReference type="EMBL" id="SDPT01000001">
    <property type="protein sequence ID" value="RXZ35587.1"/>
    <property type="molecule type" value="Genomic_DNA"/>
</dbReference>
<keyword evidence="3" id="KW-0732">Signal</keyword>
<evidence type="ECO:0000256" key="3">
    <source>
        <dbReference type="SAM" id="SignalP"/>
    </source>
</evidence>
<dbReference type="Pfam" id="PF07695">
    <property type="entry name" value="7TMR-DISM_7TM"/>
    <property type="match status" value="1"/>
</dbReference>